<evidence type="ECO:0000256" key="8">
    <source>
        <dbReference type="PROSITE-ProRule" id="PRU00236"/>
    </source>
</evidence>
<dbReference type="Pfam" id="PF13289">
    <property type="entry name" value="SIR2_2"/>
    <property type="match status" value="1"/>
</dbReference>
<dbReference type="EC" id="3.2.2.5" evidence="4"/>
<evidence type="ECO:0000256" key="3">
    <source>
        <dbReference type="ARBA" id="ARBA00023118"/>
    </source>
</evidence>
<dbReference type="EMBL" id="JAJJMN010000001">
    <property type="protein sequence ID" value="MCC9018899.1"/>
    <property type="molecule type" value="Genomic_DNA"/>
</dbReference>
<dbReference type="InterPro" id="IPR029035">
    <property type="entry name" value="DHS-like_NAD/FAD-binding_dom"/>
</dbReference>
<dbReference type="Pfam" id="PF18185">
    <property type="entry name" value="STALD"/>
    <property type="match status" value="1"/>
</dbReference>
<comment type="caution">
    <text evidence="10">The sequence shown here is derived from an EMBL/GenBank/DDBJ whole genome shotgun (WGS) entry which is preliminary data.</text>
</comment>
<name>A0ABS8M234_9FLAO</name>
<reference evidence="10" key="1">
    <citation type="submission" date="2021-11" db="EMBL/GenBank/DDBJ databases">
        <title>Description of novel Flavobacterium species.</title>
        <authorList>
            <person name="Saticioglu I.B."/>
            <person name="Ay H."/>
            <person name="Altun S."/>
            <person name="Duman M."/>
        </authorList>
    </citation>
    <scope>NUCLEOTIDE SEQUENCE</scope>
    <source>
        <strain evidence="10">F-126</strain>
    </source>
</reference>
<gene>
    <name evidence="10" type="ORF">LNQ34_14100</name>
</gene>
<comment type="caution">
    <text evidence="8">Lacks conserved residue(s) required for the propagation of feature annotation.</text>
</comment>
<evidence type="ECO:0000256" key="6">
    <source>
        <dbReference type="ARBA" id="ARBA00035033"/>
    </source>
</evidence>
<protein>
    <recommendedName>
        <fullName evidence="6">NAD(+) hydrolase ThsA</fullName>
        <ecNumber evidence="4">3.2.2.5</ecNumber>
    </recommendedName>
</protein>
<comment type="catalytic activity">
    <reaction evidence="7">
        <text>NAD(+) + H2O = ADP-D-ribose + nicotinamide + H(+)</text>
        <dbReference type="Rhea" id="RHEA:16301"/>
        <dbReference type="ChEBI" id="CHEBI:15377"/>
        <dbReference type="ChEBI" id="CHEBI:15378"/>
        <dbReference type="ChEBI" id="CHEBI:17154"/>
        <dbReference type="ChEBI" id="CHEBI:57540"/>
        <dbReference type="ChEBI" id="CHEBI:57967"/>
        <dbReference type="EC" id="3.2.2.5"/>
    </reaction>
    <physiologicalReaction direction="left-to-right" evidence="7">
        <dbReference type="Rhea" id="RHEA:16302"/>
    </physiologicalReaction>
</comment>
<keyword evidence="2" id="KW-0520">NAD</keyword>
<keyword evidence="11" id="KW-1185">Reference proteome</keyword>
<evidence type="ECO:0000313" key="10">
    <source>
        <dbReference type="EMBL" id="MCC9018899.1"/>
    </source>
</evidence>
<feature type="domain" description="Deacetylase sirtuin-type" evidence="9">
    <location>
        <begin position="1"/>
        <end position="265"/>
    </location>
</feature>
<dbReference type="RefSeq" id="WP_230000193.1">
    <property type="nucleotide sequence ID" value="NZ_JAJJMN010000001.1"/>
</dbReference>
<keyword evidence="3" id="KW-0051">Antiviral defense</keyword>
<evidence type="ECO:0000313" key="11">
    <source>
        <dbReference type="Proteomes" id="UP001430700"/>
    </source>
</evidence>
<proteinExistence type="inferred from homology"/>
<accession>A0ABS8M234</accession>
<evidence type="ECO:0000256" key="4">
    <source>
        <dbReference type="ARBA" id="ARBA00034327"/>
    </source>
</evidence>
<sequence>MDLEKKEIKAFITDYVDKLRQGNATILIGAGLSKAAGFVDWKGLLKDLATELGLRIEDENDLISIAQFHKNAKQNRNKIDEKIVNEFTDKDIETENHHIIARLPFNTIWTTNYDDLIEDAHYKYDKKVDVKSEVNSLFINRDNRACILYKMHGDKDHPNKAVLLKEDYEKYYYTHEPFIALLNSELITKSFLFIGFSFTDPNINYVFGRLTHRYSDQSKDHYSIMKRCSINDYKEDHNKFQYETIKQQLFIEELKRYRVNTILIENYPDLTQILNEIERKYNSHSVFISGSAVEYGNFTVSEAQQFLHLLSKRIVERKLNVVNGFGLGVGSSIINGALDAVYANPIKYSEEQLIIKPFPQFETGNKKLEVLWEEYRQKMISRAGIILFVFGNNDEGNGIEDAVGLKREFTIAMEKGLIPIPIHYTGYMTKNIFDDLQKNFIELGLSEDLMKDIANLELNKNNFSESIDQIIEIINKILL</sequence>
<evidence type="ECO:0000256" key="7">
    <source>
        <dbReference type="ARBA" id="ARBA00047575"/>
    </source>
</evidence>
<comment type="similarity">
    <text evidence="5">Belongs to the soluble Thoeris ThsA family.</text>
</comment>
<evidence type="ECO:0000259" key="9">
    <source>
        <dbReference type="PROSITE" id="PS50305"/>
    </source>
</evidence>
<organism evidence="10 11">
    <name type="scientific">Flavobacterium lipolyticum</name>
    <dbReference type="NCBI Taxonomy" id="2893754"/>
    <lineage>
        <taxon>Bacteria</taxon>
        <taxon>Pseudomonadati</taxon>
        <taxon>Bacteroidota</taxon>
        <taxon>Flavobacteriia</taxon>
        <taxon>Flavobacteriales</taxon>
        <taxon>Flavobacteriaceae</taxon>
        <taxon>Flavobacterium</taxon>
    </lineage>
</organism>
<dbReference type="PROSITE" id="PS50305">
    <property type="entry name" value="SIRTUIN"/>
    <property type="match status" value="1"/>
</dbReference>
<dbReference type="Proteomes" id="UP001430700">
    <property type="component" value="Unassembled WGS sequence"/>
</dbReference>
<dbReference type="InterPro" id="IPR026590">
    <property type="entry name" value="Ssirtuin_cat_dom"/>
</dbReference>
<dbReference type="InterPro" id="IPR041486">
    <property type="entry name" value="ThsA_STALD"/>
</dbReference>
<evidence type="ECO:0000256" key="1">
    <source>
        <dbReference type="ARBA" id="ARBA00022801"/>
    </source>
</evidence>
<evidence type="ECO:0000256" key="5">
    <source>
        <dbReference type="ARBA" id="ARBA00035014"/>
    </source>
</evidence>
<evidence type="ECO:0000256" key="2">
    <source>
        <dbReference type="ARBA" id="ARBA00023027"/>
    </source>
</evidence>
<keyword evidence="1" id="KW-0378">Hydrolase</keyword>
<dbReference type="SUPFAM" id="SSF52467">
    <property type="entry name" value="DHS-like NAD/FAD-binding domain"/>
    <property type="match status" value="1"/>
</dbReference>